<reference evidence="2" key="2">
    <citation type="submission" date="2020-02" db="EMBL/GenBank/DDBJ databases">
        <authorList>
            <person name="Matsumoto Y."/>
            <person name="Motooka D."/>
            <person name="Nakamura S."/>
        </authorList>
    </citation>
    <scope>NUCLEOTIDE SEQUENCE</scope>
    <source>
        <strain evidence="2">JCM 12687</strain>
    </source>
</reference>
<gene>
    <name evidence="1" type="ORF">MBRA_31010</name>
    <name evidence="2" type="ORF">MBRA_40630</name>
</gene>
<organism evidence="2 3">
    <name type="scientific">Mycobacterium branderi</name>
    <dbReference type="NCBI Taxonomy" id="43348"/>
    <lineage>
        <taxon>Bacteria</taxon>
        <taxon>Bacillati</taxon>
        <taxon>Actinomycetota</taxon>
        <taxon>Actinomycetes</taxon>
        <taxon>Mycobacteriales</taxon>
        <taxon>Mycobacteriaceae</taxon>
        <taxon>Mycobacterium</taxon>
    </lineage>
</organism>
<evidence type="ECO:0000313" key="3">
    <source>
        <dbReference type="Proteomes" id="UP000467379"/>
    </source>
</evidence>
<dbReference type="EMBL" id="AP022606">
    <property type="protein sequence ID" value="BBZ12906.1"/>
    <property type="molecule type" value="Genomic_DNA"/>
</dbReference>
<sequence length="62" mass="6893">MRTGRIPSREEFSPVVGGGWVHNNVENKIAGTLLGPEATPVCCRLAWWWGVVFELWIVVASI</sequence>
<reference evidence="2 3" key="1">
    <citation type="journal article" date="2019" name="Emerg. Microbes Infect.">
        <title>Comprehensive subspecies identification of 175 nontuberculous mycobacteria species based on 7547 genomic profiles.</title>
        <authorList>
            <person name="Matsumoto Y."/>
            <person name="Kinjo T."/>
            <person name="Motooka D."/>
            <person name="Nabeya D."/>
            <person name="Jung N."/>
            <person name="Uechi K."/>
            <person name="Horii T."/>
            <person name="Iida T."/>
            <person name="Fujita J."/>
            <person name="Nakamura S."/>
        </authorList>
    </citation>
    <scope>NUCLEOTIDE SEQUENCE [LARGE SCALE GENOMIC DNA]</scope>
    <source>
        <strain evidence="2 3">JCM 12687</strain>
    </source>
</reference>
<evidence type="ECO:0000313" key="1">
    <source>
        <dbReference type="EMBL" id="BBZ12906.1"/>
    </source>
</evidence>
<protein>
    <submittedName>
        <fullName evidence="2">Uncharacterized protein</fullName>
    </submittedName>
</protein>
<name>A0ABM7KS20_9MYCO</name>
<dbReference type="Proteomes" id="UP000467379">
    <property type="component" value="Chromosome"/>
</dbReference>
<evidence type="ECO:0000313" key="2">
    <source>
        <dbReference type="EMBL" id="BBZ13868.1"/>
    </source>
</evidence>
<dbReference type="EMBL" id="AP022606">
    <property type="protein sequence ID" value="BBZ13868.1"/>
    <property type="molecule type" value="Genomic_DNA"/>
</dbReference>
<accession>A0ABM7KS20</accession>
<proteinExistence type="predicted"/>
<keyword evidence="3" id="KW-1185">Reference proteome</keyword>